<evidence type="ECO:0000256" key="2">
    <source>
        <dbReference type="SAM" id="Phobius"/>
    </source>
</evidence>
<dbReference type="STRING" id="1601833.SAMN05518684_10423"/>
<gene>
    <name evidence="3" type="ORF">SAMN05518684_10423</name>
</gene>
<evidence type="ECO:0000313" key="3">
    <source>
        <dbReference type="EMBL" id="SER79918.1"/>
    </source>
</evidence>
<protein>
    <submittedName>
        <fullName evidence="3">Uncharacterized protein</fullName>
    </submittedName>
</protein>
<dbReference type="OrthoDB" id="2964990at2"/>
<dbReference type="AlphaFoldDB" id="A0A1H9S4R5"/>
<feature type="transmembrane region" description="Helical" evidence="2">
    <location>
        <begin position="65"/>
        <end position="89"/>
    </location>
</feature>
<feature type="region of interest" description="Disordered" evidence="1">
    <location>
        <begin position="264"/>
        <end position="284"/>
    </location>
</feature>
<keyword evidence="2" id="KW-0812">Transmembrane</keyword>
<accession>A0A1H9S4R5</accession>
<dbReference type="Proteomes" id="UP000198571">
    <property type="component" value="Unassembled WGS sequence"/>
</dbReference>
<keyword evidence="2" id="KW-1133">Transmembrane helix</keyword>
<dbReference type="RefSeq" id="WP_093048595.1">
    <property type="nucleotide sequence ID" value="NZ_FOGT01000004.1"/>
</dbReference>
<keyword evidence="4" id="KW-1185">Reference proteome</keyword>
<keyword evidence="2" id="KW-0472">Membrane</keyword>
<evidence type="ECO:0000256" key="1">
    <source>
        <dbReference type="SAM" id="MobiDB-lite"/>
    </source>
</evidence>
<feature type="transmembrane region" description="Helical" evidence="2">
    <location>
        <begin position="21"/>
        <end position="45"/>
    </location>
</feature>
<evidence type="ECO:0000313" key="4">
    <source>
        <dbReference type="Proteomes" id="UP000198571"/>
    </source>
</evidence>
<organism evidence="3 4">
    <name type="scientific">Salipaludibacillus aurantiacus</name>
    <dbReference type="NCBI Taxonomy" id="1601833"/>
    <lineage>
        <taxon>Bacteria</taxon>
        <taxon>Bacillati</taxon>
        <taxon>Bacillota</taxon>
        <taxon>Bacilli</taxon>
        <taxon>Bacillales</taxon>
        <taxon>Bacillaceae</taxon>
    </lineage>
</organism>
<dbReference type="EMBL" id="FOGT01000004">
    <property type="protein sequence ID" value="SER79918.1"/>
    <property type="molecule type" value="Genomic_DNA"/>
</dbReference>
<reference evidence="4" key="1">
    <citation type="submission" date="2016-10" db="EMBL/GenBank/DDBJ databases">
        <authorList>
            <person name="Varghese N."/>
            <person name="Submissions S."/>
        </authorList>
    </citation>
    <scope>NUCLEOTIDE SEQUENCE [LARGE SCALE GENOMIC DNA]</scope>
    <source>
        <strain evidence="4">S9</strain>
    </source>
</reference>
<proteinExistence type="predicted"/>
<sequence>MFRLFQVTSRLVDRAQSRRREIYFLSMTFFIVLSAGIGGNVFINYYNDPMFTNPETIMQHLATPLFIALVTMTAVLFFGLFFTTVISMAPFKRLRFYEMEFEFENKYAKEIMVANQFTFISTMLNNNSNTIREMISNNTTELHEVVEQLALKYKRFVNEYNSGVFLEIEVCQEEEVTAPQEKKLLEEVKKSPYMSNTFVNRVLNGTNLMVGVVEFSPDVERVVLIARSNYDYPFDNYDKESIASLIEYSIILYEMINMVTLLPGESDEGTDDSGNSGSFDDTKN</sequence>
<name>A0A1H9S4R5_9BACI</name>
<feature type="compositionally biased region" description="Polar residues" evidence="1">
    <location>
        <begin position="272"/>
        <end position="284"/>
    </location>
</feature>